<dbReference type="AlphaFoldDB" id="A0A914UUH4"/>
<feature type="region of interest" description="Disordered" evidence="1">
    <location>
        <begin position="83"/>
        <end position="104"/>
    </location>
</feature>
<feature type="compositionally biased region" description="Low complexity" evidence="1">
    <location>
        <begin position="83"/>
        <end position="95"/>
    </location>
</feature>
<feature type="region of interest" description="Disordered" evidence="1">
    <location>
        <begin position="192"/>
        <end position="211"/>
    </location>
</feature>
<feature type="region of interest" description="Disordered" evidence="1">
    <location>
        <begin position="228"/>
        <end position="271"/>
    </location>
</feature>
<organism evidence="2 3">
    <name type="scientific">Plectus sambesii</name>
    <dbReference type="NCBI Taxonomy" id="2011161"/>
    <lineage>
        <taxon>Eukaryota</taxon>
        <taxon>Metazoa</taxon>
        <taxon>Ecdysozoa</taxon>
        <taxon>Nematoda</taxon>
        <taxon>Chromadorea</taxon>
        <taxon>Plectida</taxon>
        <taxon>Plectina</taxon>
        <taxon>Plectoidea</taxon>
        <taxon>Plectidae</taxon>
        <taxon>Plectus</taxon>
    </lineage>
</organism>
<dbReference type="Proteomes" id="UP000887566">
    <property type="component" value="Unplaced"/>
</dbReference>
<feature type="compositionally biased region" description="Basic and acidic residues" evidence="1">
    <location>
        <begin position="171"/>
        <end position="187"/>
    </location>
</feature>
<accession>A0A914UUH4</accession>
<evidence type="ECO:0000313" key="2">
    <source>
        <dbReference type="Proteomes" id="UP000887566"/>
    </source>
</evidence>
<sequence>MVISQSVNLLVYIVDARGATTDRPDALAARGSTLVEGGGGGGEGEGRDAAGVGGRAGPAIGAKHCSLHARAARFSRPLPRAASTAASLQSTANQTNRHSLQLVGDDAPRKAPSAILARVAYRGALHPHQWKPTRADLERSASRRRPRSEFGLVVRDADRSGALMNSPSSGRLEDDPGGRQGRPTDRRVLESATTSGEVGMHEGAGSGTLASIGFGRGYADAIAIGWKRRRRRRRRRRRPMGPVGVDEPPPPSHQCSAPCCSALPRNQNKYI</sequence>
<dbReference type="WBParaSite" id="PSAMB.scaffold1222size34137.g11807.t1">
    <property type="protein sequence ID" value="PSAMB.scaffold1222size34137.g11807.t1"/>
    <property type="gene ID" value="PSAMB.scaffold1222size34137.g11807"/>
</dbReference>
<name>A0A914UUH4_9BILA</name>
<proteinExistence type="predicted"/>
<evidence type="ECO:0000256" key="1">
    <source>
        <dbReference type="SAM" id="MobiDB-lite"/>
    </source>
</evidence>
<reference evidence="3" key="1">
    <citation type="submission" date="2022-11" db="UniProtKB">
        <authorList>
            <consortium name="WormBaseParasite"/>
        </authorList>
    </citation>
    <scope>IDENTIFICATION</scope>
</reference>
<keyword evidence="2" id="KW-1185">Reference proteome</keyword>
<feature type="region of interest" description="Disordered" evidence="1">
    <location>
        <begin position="32"/>
        <end position="52"/>
    </location>
</feature>
<feature type="region of interest" description="Disordered" evidence="1">
    <location>
        <begin position="132"/>
        <end position="187"/>
    </location>
</feature>
<protein>
    <submittedName>
        <fullName evidence="3">Uncharacterized protein</fullName>
    </submittedName>
</protein>
<feature type="compositionally biased region" description="Basic residues" evidence="1">
    <location>
        <begin position="228"/>
        <end position="239"/>
    </location>
</feature>
<evidence type="ECO:0000313" key="3">
    <source>
        <dbReference type="WBParaSite" id="PSAMB.scaffold1222size34137.g11807.t1"/>
    </source>
</evidence>